<dbReference type="PROSITE" id="PS50011">
    <property type="entry name" value="PROTEIN_KINASE_DOM"/>
    <property type="match status" value="1"/>
</dbReference>
<feature type="region of interest" description="Disordered" evidence="5">
    <location>
        <begin position="426"/>
        <end position="552"/>
    </location>
</feature>
<organism evidence="8 9">
    <name type="scientific">Chondromyces crocatus</name>
    <dbReference type="NCBI Taxonomy" id="52"/>
    <lineage>
        <taxon>Bacteria</taxon>
        <taxon>Pseudomonadati</taxon>
        <taxon>Myxococcota</taxon>
        <taxon>Polyangia</taxon>
        <taxon>Polyangiales</taxon>
        <taxon>Polyangiaceae</taxon>
        <taxon>Chondromyces</taxon>
    </lineage>
</organism>
<protein>
    <recommendedName>
        <fullName evidence="7">Protein kinase domain-containing protein</fullName>
    </recommendedName>
</protein>
<dbReference type="GO" id="GO:0004674">
    <property type="term" value="F:protein serine/threonine kinase activity"/>
    <property type="evidence" value="ECO:0007669"/>
    <property type="project" value="TreeGrafter"/>
</dbReference>
<accession>A0A0K1ESW8</accession>
<proteinExistence type="predicted"/>
<keyword evidence="6" id="KW-0472">Membrane</keyword>
<dbReference type="PATRIC" id="fig|52.7.peg.8772"/>
<dbReference type="InterPro" id="IPR000719">
    <property type="entry name" value="Prot_kinase_dom"/>
</dbReference>
<keyword evidence="6" id="KW-0812">Transmembrane</keyword>
<dbReference type="AlphaFoldDB" id="A0A0K1ESW8"/>
<dbReference type="InterPro" id="IPR011009">
    <property type="entry name" value="Kinase-like_dom_sf"/>
</dbReference>
<dbReference type="GO" id="GO:0005524">
    <property type="term" value="F:ATP binding"/>
    <property type="evidence" value="ECO:0007669"/>
    <property type="project" value="UniProtKB-KW"/>
</dbReference>
<evidence type="ECO:0000256" key="1">
    <source>
        <dbReference type="ARBA" id="ARBA00022679"/>
    </source>
</evidence>
<dbReference type="PANTHER" id="PTHR43289">
    <property type="entry name" value="MITOGEN-ACTIVATED PROTEIN KINASE KINASE KINASE 20-RELATED"/>
    <property type="match status" value="1"/>
</dbReference>
<keyword evidence="1" id="KW-0808">Transferase</keyword>
<sequence length="552" mass="56222">MTSQPGYAESPISRRAQERVGHYLREKWRLERLLGVGGMAAVYQATHRNGMRGAVKMLHLEFCANEEVRQRFLREGYVANRVDHPGAVRVLDDDVAEDGSVFLVMELLEGATLESLAESRPSKQLEVDELLAMADALLDVLVVAHGKGIVHRDIKPENLFYTRSRELKVLDFGIARVRELHSAGKTTQEGSTMGTPAFMPPEQALGNWSEVDERTDLWSVGATMFTLLTGRLVHDGDTMQKLLLAAMTKPAPALAQVAPGMPPEVCTVIDRALSFTREQRWPDAAAMQQAVRRAREAVARGSFPLVPVATVGSMPPLQEVAVGASSGHGVSIVAMSTGVRQSADVTGPVKALRGRWGLPIAVVAGAVFAAIGVFAFLGMGAMGDGDERGSAGTTVSVGPEGAGAAAGLPEKTAVIVAPVASSGKVVDPEAGEAETAGAEAAGAEAAGAKTAGSEEGAKTAGSGREGAESVSGARGTPAPGTTAGTTAQGTAAAGKGAVGGTAGAGAGAGKVVGGAGTASGAQSGGRASGNGAKPAGTSGSTSKPKVGFDGRF</sequence>
<dbReference type="Pfam" id="PF00069">
    <property type="entry name" value="Pkinase"/>
    <property type="match status" value="1"/>
</dbReference>
<dbReference type="Gene3D" id="3.30.200.20">
    <property type="entry name" value="Phosphorylase Kinase, domain 1"/>
    <property type="match status" value="1"/>
</dbReference>
<evidence type="ECO:0000256" key="3">
    <source>
        <dbReference type="ARBA" id="ARBA00022777"/>
    </source>
</evidence>
<evidence type="ECO:0000256" key="2">
    <source>
        <dbReference type="ARBA" id="ARBA00022741"/>
    </source>
</evidence>
<dbReference type="SMART" id="SM00220">
    <property type="entry name" value="S_TKc"/>
    <property type="match status" value="1"/>
</dbReference>
<evidence type="ECO:0000259" key="7">
    <source>
        <dbReference type="PROSITE" id="PS50011"/>
    </source>
</evidence>
<dbReference type="Proteomes" id="UP000067626">
    <property type="component" value="Chromosome"/>
</dbReference>
<keyword evidence="4" id="KW-0067">ATP-binding</keyword>
<feature type="transmembrane region" description="Helical" evidence="6">
    <location>
        <begin position="356"/>
        <end position="378"/>
    </location>
</feature>
<keyword evidence="3" id="KW-0418">Kinase</keyword>
<evidence type="ECO:0000256" key="6">
    <source>
        <dbReference type="SAM" id="Phobius"/>
    </source>
</evidence>
<evidence type="ECO:0000256" key="4">
    <source>
        <dbReference type="ARBA" id="ARBA00022840"/>
    </source>
</evidence>
<feature type="compositionally biased region" description="Gly residues" evidence="5">
    <location>
        <begin position="496"/>
        <end position="528"/>
    </location>
</feature>
<dbReference type="PANTHER" id="PTHR43289:SF6">
    <property type="entry name" value="SERINE_THREONINE-PROTEIN KINASE NEKL-3"/>
    <property type="match status" value="1"/>
</dbReference>
<dbReference type="STRING" id="52.CMC5_079720"/>
<feature type="domain" description="Protein kinase" evidence="7">
    <location>
        <begin position="28"/>
        <end position="292"/>
    </location>
</feature>
<dbReference type="SUPFAM" id="SSF56112">
    <property type="entry name" value="Protein kinase-like (PK-like)"/>
    <property type="match status" value="1"/>
</dbReference>
<gene>
    <name evidence="8" type="ORF">CMC5_079720</name>
</gene>
<feature type="compositionally biased region" description="Low complexity" evidence="5">
    <location>
        <begin position="472"/>
        <end position="495"/>
    </location>
</feature>
<dbReference type="EMBL" id="CP012159">
    <property type="protein sequence ID" value="AKT43737.1"/>
    <property type="molecule type" value="Genomic_DNA"/>
</dbReference>
<name>A0A0K1ESW8_CHOCO</name>
<evidence type="ECO:0000313" key="9">
    <source>
        <dbReference type="Proteomes" id="UP000067626"/>
    </source>
</evidence>
<keyword evidence="9" id="KW-1185">Reference proteome</keyword>
<dbReference type="PROSITE" id="PS00108">
    <property type="entry name" value="PROTEIN_KINASE_ST"/>
    <property type="match status" value="1"/>
</dbReference>
<dbReference type="RefSeq" id="WP_050435166.1">
    <property type="nucleotide sequence ID" value="NZ_CP012159.1"/>
</dbReference>
<keyword evidence="2" id="KW-0547">Nucleotide-binding</keyword>
<dbReference type="CDD" id="cd14014">
    <property type="entry name" value="STKc_PknB_like"/>
    <property type="match status" value="1"/>
</dbReference>
<dbReference type="KEGG" id="ccro:CMC5_079720"/>
<reference evidence="8 9" key="1">
    <citation type="submission" date="2015-07" db="EMBL/GenBank/DDBJ databases">
        <title>Genome analysis of myxobacterium Chondromyces crocatus Cm c5 reveals a high potential for natural compound synthesis and the genetic basis for the loss of fruiting body formation.</title>
        <authorList>
            <person name="Zaburannyi N."/>
            <person name="Bunk B."/>
            <person name="Maier J."/>
            <person name="Overmann J."/>
            <person name="Mueller R."/>
        </authorList>
    </citation>
    <scope>NUCLEOTIDE SEQUENCE [LARGE SCALE GENOMIC DNA]</scope>
    <source>
        <strain evidence="8 9">Cm c5</strain>
    </source>
</reference>
<evidence type="ECO:0000256" key="5">
    <source>
        <dbReference type="SAM" id="MobiDB-lite"/>
    </source>
</evidence>
<keyword evidence="6" id="KW-1133">Transmembrane helix</keyword>
<evidence type="ECO:0000313" key="8">
    <source>
        <dbReference type="EMBL" id="AKT43737.1"/>
    </source>
</evidence>
<feature type="compositionally biased region" description="Low complexity" evidence="5">
    <location>
        <begin position="433"/>
        <end position="454"/>
    </location>
</feature>
<dbReference type="Gene3D" id="1.10.510.10">
    <property type="entry name" value="Transferase(Phosphotransferase) domain 1"/>
    <property type="match status" value="1"/>
</dbReference>
<dbReference type="InterPro" id="IPR008271">
    <property type="entry name" value="Ser/Thr_kinase_AS"/>
</dbReference>